<accession>A0ABR3M2P4</accession>
<reference evidence="1 2" key="1">
    <citation type="submission" date="2023-09" db="EMBL/GenBank/DDBJ databases">
        <authorList>
            <person name="Wang M."/>
        </authorList>
    </citation>
    <scope>NUCLEOTIDE SEQUENCE [LARGE SCALE GENOMIC DNA]</scope>
    <source>
        <strain evidence="1">GT-2023</strain>
        <tissue evidence="1">Liver</tissue>
    </source>
</reference>
<organism evidence="1 2">
    <name type="scientific">Cirrhinus molitorella</name>
    <name type="common">mud carp</name>
    <dbReference type="NCBI Taxonomy" id="172907"/>
    <lineage>
        <taxon>Eukaryota</taxon>
        <taxon>Metazoa</taxon>
        <taxon>Chordata</taxon>
        <taxon>Craniata</taxon>
        <taxon>Vertebrata</taxon>
        <taxon>Euteleostomi</taxon>
        <taxon>Actinopterygii</taxon>
        <taxon>Neopterygii</taxon>
        <taxon>Teleostei</taxon>
        <taxon>Ostariophysi</taxon>
        <taxon>Cypriniformes</taxon>
        <taxon>Cyprinidae</taxon>
        <taxon>Labeoninae</taxon>
        <taxon>Labeonini</taxon>
        <taxon>Cirrhinus</taxon>
    </lineage>
</organism>
<protein>
    <submittedName>
        <fullName evidence="1">Uncharacterized protein</fullName>
    </submittedName>
</protein>
<sequence>MAWGNGRCGCISLHRSTVDWRARAIPEGRNWRRAGQVLVCRCALWVSTFSFNRNHSSDETLERPDSCLLRETGTQCPLQNGFYSALENAS</sequence>
<name>A0ABR3M2P4_9TELE</name>
<proteinExistence type="predicted"/>
<keyword evidence="2" id="KW-1185">Reference proteome</keyword>
<evidence type="ECO:0000313" key="2">
    <source>
        <dbReference type="Proteomes" id="UP001558613"/>
    </source>
</evidence>
<dbReference type="EMBL" id="JAYMGO010000016">
    <property type="protein sequence ID" value="KAL1259402.1"/>
    <property type="molecule type" value="Genomic_DNA"/>
</dbReference>
<gene>
    <name evidence="1" type="ORF">QQF64_009979</name>
</gene>
<evidence type="ECO:0000313" key="1">
    <source>
        <dbReference type="EMBL" id="KAL1259402.1"/>
    </source>
</evidence>
<comment type="caution">
    <text evidence="1">The sequence shown here is derived from an EMBL/GenBank/DDBJ whole genome shotgun (WGS) entry which is preliminary data.</text>
</comment>
<dbReference type="Proteomes" id="UP001558613">
    <property type="component" value="Unassembled WGS sequence"/>
</dbReference>